<accession>A0AAQ3MEX5</accession>
<evidence type="ECO:0000313" key="1">
    <source>
        <dbReference type="EMBL" id="WVY89881.1"/>
    </source>
</evidence>
<dbReference type="Proteomes" id="UP001374535">
    <property type="component" value="Chromosome 11"/>
</dbReference>
<sequence length="101" mass="10739">MIHWIVFRTGGRSLGSLKTFPKTDNSCCNSTVWTLVKSGLVFVVSGFIPAFPTSQNKGSAATTAFLFINAVGATIFRAKVGSPFIVTTSSPVCRPSLILPN</sequence>
<name>A0AAQ3MEX5_VIGMU</name>
<keyword evidence="2" id="KW-1185">Reference proteome</keyword>
<reference evidence="1 2" key="1">
    <citation type="journal article" date="2023" name="Life. Sci Alliance">
        <title>Evolutionary insights into 3D genome organization and epigenetic landscape of Vigna mungo.</title>
        <authorList>
            <person name="Junaid A."/>
            <person name="Singh B."/>
            <person name="Bhatia S."/>
        </authorList>
    </citation>
    <scope>NUCLEOTIDE SEQUENCE [LARGE SCALE GENOMIC DNA]</scope>
    <source>
        <strain evidence="1">Urdbean</strain>
    </source>
</reference>
<proteinExistence type="predicted"/>
<gene>
    <name evidence="1" type="ORF">V8G54_035395</name>
</gene>
<dbReference type="AlphaFoldDB" id="A0AAQ3MEX5"/>
<organism evidence="1 2">
    <name type="scientific">Vigna mungo</name>
    <name type="common">Black gram</name>
    <name type="synonym">Phaseolus mungo</name>
    <dbReference type="NCBI Taxonomy" id="3915"/>
    <lineage>
        <taxon>Eukaryota</taxon>
        <taxon>Viridiplantae</taxon>
        <taxon>Streptophyta</taxon>
        <taxon>Embryophyta</taxon>
        <taxon>Tracheophyta</taxon>
        <taxon>Spermatophyta</taxon>
        <taxon>Magnoliopsida</taxon>
        <taxon>eudicotyledons</taxon>
        <taxon>Gunneridae</taxon>
        <taxon>Pentapetalae</taxon>
        <taxon>rosids</taxon>
        <taxon>fabids</taxon>
        <taxon>Fabales</taxon>
        <taxon>Fabaceae</taxon>
        <taxon>Papilionoideae</taxon>
        <taxon>50 kb inversion clade</taxon>
        <taxon>NPAAA clade</taxon>
        <taxon>indigoferoid/millettioid clade</taxon>
        <taxon>Phaseoleae</taxon>
        <taxon>Vigna</taxon>
    </lineage>
</organism>
<evidence type="ECO:0000313" key="2">
    <source>
        <dbReference type="Proteomes" id="UP001374535"/>
    </source>
</evidence>
<protein>
    <submittedName>
        <fullName evidence="1">Uncharacterized protein</fullName>
    </submittedName>
</protein>
<dbReference type="EMBL" id="CP144690">
    <property type="protein sequence ID" value="WVY89881.1"/>
    <property type="molecule type" value="Genomic_DNA"/>
</dbReference>